<evidence type="ECO:0000313" key="2">
    <source>
        <dbReference type="EMBL" id="MBC8673797.1"/>
    </source>
</evidence>
<sequence length="85" mass="9910">MKEQVTSQYPHYHVVLLFNRDDYGHLGDYSNFDGDNMATRIRKAWCSALKLAYPDYASLVHFLTMQSIDLIAEMLTCIMRNFINS</sequence>
<accession>A0A926FNK4</accession>
<organism evidence="2">
    <name type="scientific">Aeromonas hydrophila</name>
    <dbReference type="NCBI Taxonomy" id="644"/>
    <lineage>
        <taxon>Bacteria</taxon>
        <taxon>Pseudomonadati</taxon>
        <taxon>Pseudomonadota</taxon>
        <taxon>Gammaproteobacteria</taxon>
        <taxon>Aeromonadales</taxon>
        <taxon>Aeromonadaceae</taxon>
        <taxon>Aeromonas</taxon>
    </lineage>
</organism>
<evidence type="ECO:0000259" key="1">
    <source>
        <dbReference type="Pfam" id="PF11726"/>
    </source>
</evidence>
<protein>
    <submittedName>
        <fullName evidence="2">Inovirus-type Gp2 protein</fullName>
    </submittedName>
</protein>
<dbReference type="Pfam" id="PF11726">
    <property type="entry name" value="YagK_YfjJ_C"/>
    <property type="match status" value="1"/>
</dbReference>
<comment type="caution">
    <text evidence="2">The sequence shown here is derived from an EMBL/GenBank/DDBJ whole genome shotgun (WGS) entry which is preliminary data.</text>
</comment>
<dbReference type="EMBL" id="JACLAN010000001">
    <property type="protein sequence ID" value="MBC8673797.1"/>
    <property type="molecule type" value="Genomic_DNA"/>
</dbReference>
<feature type="domain" description="YagK/YfjJ C-terminal" evidence="1">
    <location>
        <begin position="2"/>
        <end position="70"/>
    </location>
</feature>
<dbReference type="InterPro" id="IPR057271">
    <property type="entry name" value="YagK_YfjJ_C"/>
</dbReference>
<dbReference type="AlphaFoldDB" id="A0A926FNK4"/>
<gene>
    <name evidence="2" type="ORF">H2136_03645</name>
</gene>
<reference evidence="2" key="1">
    <citation type="submission" date="2020-07" db="EMBL/GenBank/DDBJ databases">
        <title>Carbapenem Resistant Aeromonas hydrophila Carrying blacphA7 Isolated from Two Solid Organ Transplant Patients.</title>
        <authorList>
            <person name="Hilt E."/>
            <person name="Fitzwater S.P."/>
            <person name="Ward K."/>
            <person name="De St Maurice A."/>
            <person name="Chandrasekaran S."/>
            <person name="Garner O.B."/>
            <person name="Yang S."/>
        </authorList>
    </citation>
    <scope>NUCLEOTIDE SEQUENCE</scope>
    <source>
        <strain evidence="2">B-1</strain>
    </source>
</reference>
<name>A0A926FNK4_AERHY</name>
<proteinExistence type="predicted"/>